<proteinExistence type="predicted"/>
<reference evidence="2 3" key="1">
    <citation type="submission" date="2008-03" db="EMBL/GenBank/DDBJ databases">
        <title>Complete sequence of Leptothrix cholodnii SP-6.</title>
        <authorList>
            <consortium name="US DOE Joint Genome Institute"/>
            <person name="Copeland A."/>
            <person name="Lucas S."/>
            <person name="Lapidus A."/>
            <person name="Glavina del Rio T."/>
            <person name="Dalin E."/>
            <person name="Tice H."/>
            <person name="Bruce D."/>
            <person name="Goodwin L."/>
            <person name="Pitluck S."/>
            <person name="Chertkov O."/>
            <person name="Brettin T."/>
            <person name="Detter J.C."/>
            <person name="Han C."/>
            <person name="Kuske C.R."/>
            <person name="Schmutz J."/>
            <person name="Larimer F."/>
            <person name="Land M."/>
            <person name="Hauser L."/>
            <person name="Kyrpides N."/>
            <person name="Lykidis A."/>
            <person name="Emerson D."/>
            <person name="Richardson P."/>
        </authorList>
    </citation>
    <scope>NUCLEOTIDE SEQUENCE [LARGE SCALE GENOMIC DNA]</scope>
    <source>
        <strain evidence="3">ATCC 51168 / LMG 8142 / SP-6</strain>
    </source>
</reference>
<dbReference type="Proteomes" id="UP000001693">
    <property type="component" value="Chromosome"/>
</dbReference>
<feature type="transmembrane region" description="Helical" evidence="1">
    <location>
        <begin position="129"/>
        <end position="151"/>
    </location>
</feature>
<feature type="transmembrane region" description="Helical" evidence="1">
    <location>
        <begin position="257"/>
        <end position="276"/>
    </location>
</feature>
<keyword evidence="1" id="KW-1133">Transmembrane helix</keyword>
<accession>B1XXF3</accession>
<feature type="transmembrane region" description="Helical" evidence="1">
    <location>
        <begin position="337"/>
        <end position="361"/>
    </location>
</feature>
<feature type="transmembrane region" description="Helical" evidence="1">
    <location>
        <begin position="381"/>
        <end position="401"/>
    </location>
</feature>
<evidence type="ECO:0000313" key="3">
    <source>
        <dbReference type="Proteomes" id="UP000001693"/>
    </source>
</evidence>
<dbReference type="HOGENOM" id="CLU_034283_0_0_4"/>
<feature type="transmembrane region" description="Helical" evidence="1">
    <location>
        <begin position="311"/>
        <end position="330"/>
    </location>
</feature>
<dbReference type="KEGG" id="lch:Lcho_2808"/>
<feature type="transmembrane region" description="Helical" evidence="1">
    <location>
        <begin position="90"/>
        <end position="109"/>
    </location>
</feature>
<protein>
    <recommendedName>
        <fullName evidence="4">Inner membrane transmembrane protein</fullName>
    </recommendedName>
</protein>
<feature type="transmembrane region" description="Helical" evidence="1">
    <location>
        <begin position="413"/>
        <end position="436"/>
    </location>
</feature>
<feature type="transmembrane region" description="Helical" evidence="1">
    <location>
        <begin position="223"/>
        <end position="245"/>
    </location>
</feature>
<feature type="transmembrane region" description="Helical" evidence="1">
    <location>
        <begin position="158"/>
        <end position="176"/>
    </location>
</feature>
<dbReference type="EMBL" id="CP001013">
    <property type="protein sequence ID" value="ACB35073.1"/>
    <property type="molecule type" value="Genomic_DNA"/>
</dbReference>
<feature type="transmembrane region" description="Helical" evidence="1">
    <location>
        <begin position="65"/>
        <end position="83"/>
    </location>
</feature>
<dbReference type="STRING" id="395495.Lcho_2808"/>
<gene>
    <name evidence="2" type="ordered locus">Lcho_2808</name>
</gene>
<keyword evidence="1" id="KW-0472">Membrane</keyword>
<dbReference type="AlphaFoldDB" id="B1XXF3"/>
<dbReference type="eggNOG" id="COG1807">
    <property type="taxonomic scope" value="Bacteria"/>
</dbReference>
<organism evidence="2 3">
    <name type="scientific">Leptothrix cholodnii (strain ATCC 51168 / LMG 8142 / SP-6)</name>
    <name type="common">Leptothrix discophora (strain SP-6)</name>
    <dbReference type="NCBI Taxonomy" id="395495"/>
    <lineage>
        <taxon>Bacteria</taxon>
        <taxon>Pseudomonadati</taxon>
        <taxon>Pseudomonadota</taxon>
        <taxon>Betaproteobacteria</taxon>
        <taxon>Burkholderiales</taxon>
        <taxon>Sphaerotilaceae</taxon>
        <taxon>Leptothrix</taxon>
    </lineage>
</organism>
<keyword evidence="1" id="KW-0812">Transmembrane</keyword>
<evidence type="ECO:0008006" key="4">
    <source>
        <dbReference type="Google" id="ProtNLM"/>
    </source>
</evidence>
<feature type="transmembrane region" description="Helical" evidence="1">
    <location>
        <begin position="288"/>
        <end position="305"/>
    </location>
</feature>
<feature type="transmembrane region" description="Helical" evidence="1">
    <location>
        <begin position="188"/>
        <end position="211"/>
    </location>
</feature>
<sequence length="537" mass="58556" precursor="true">MQRLPRLALWLLCAAYVLPGVFGREPWKNADVTAVGYMFSLLRGDASWLDPTIAGIGSDGSLLPYWIGAANMHLMGGLVGPVLAARLPFVLMLVGTLALVWYATLHLARTEAAQPLPFAFGGEADPVDYARAIADGSVLALISTLGLLQLGHETTPELVQLLGTALFIYGLAAGPYRCWQSRLGVVVALPMMAASGAATTAVMLALAGSWVCLRSSSEGLRRLLPWTLASGLLAALTAWALGGWIWRIPAQFDALSVLRLLAWFTWPVWPLAAWTLWQWRRHILRRHLAIPLTTGGAGVIASLAMGGSDRALMLALPALAVLAAFALPTLRRSMGAAIDWFSVFFFSACAISIWVIYAAMHTRVPAKIAANVYKLAPGFEAVFQLPALVLAVLGTLIWLALVRWRTGRNQHAIWKSLVLPAGGVALNWLLLMTLWLPLLDYARSYRPLVQRVAQQVPAGACVNTDGLARGQLAALSVHADLKLAPQPGDPACDWLLVAWHESRHRRFVPPVRAGWRWVAKAERPTDRKESILIYRRR</sequence>
<evidence type="ECO:0000256" key="1">
    <source>
        <dbReference type="SAM" id="Phobius"/>
    </source>
</evidence>
<name>B1XXF3_LEPCP</name>
<evidence type="ECO:0000313" key="2">
    <source>
        <dbReference type="EMBL" id="ACB35073.1"/>
    </source>
</evidence>
<keyword evidence="3" id="KW-1185">Reference proteome</keyword>